<sequence>MHRLPIQLWLVAACARASLEGWNSICADGSRFKVKRCSADLAETIRGCGGRRLVPATKCTNLAVAGAASQAVNWALMLAGGLAQHVHTRTVASLLTVKDFSRNSRPKGMSGPQYRKRPLLGRNDVGRPTCFFWTLREPAKRIESGYRHAVQLMASHPLFSVRRPPPLDDLMAAWRANATRRPKAIQENFMRTQIGYLRGGIDLCRRKAIQIVPLCTETLTDDWAAAATRVLGDPDARLPQAHARAIDSDPRLQSESTLSYENRRWVNREVFLADHVVWRVLCGGRNASTPYAPTKTLSRRPPTRYTGRCSRPHNRHLP</sequence>
<comment type="caution">
    <text evidence="3">The sequence shown here is derived from an EMBL/GenBank/DDBJ whole genome shotgun (WGS) entry which is preliminary data.</text>
</comment>
<feature type="non-terminal residue" evidence="3">
    <location>
        <position position="318"/>
    </location>
</feature>
<name>A0A8J2SI36_9STRA</name>
<evidence type="ECO:0008006" key="5">
    <source>
        <dbReference type="Google" id="ProtNLM"/>
    </source>
</evidence>
<proteinExistence type="predicted"/>
<reference evidence="3" key="1">
    <citation type="submission" date="2021-11" db="EMBL/GenBank/DDBJ databases">
        <authorList>
            <consortium name="Genoscope - CEA"/>
            <person name="William W."/>
        </authorList>
    </citation>
    <scope>NUCLEOTIDE SEQUENCE</scope>
</reference>
<feature type="chain" id="PRO_5035199939" description="Protein-tyrosine sulfotransferase" evidence="2">
    <location>
        <begin position="20"/>
        <end position="318"/>
    </location>
</feature>
<feature type="region of interest" description="Disordered" evidence="1">
    <location>
        <begin position="290"/>
        <end position="318"/>
    </location>
</feature>
<gene>
    <name evidence="3" type="ORF">PECAL_2P14160</name>
</gene>
<protein>
    <recommendedName>
        <fullName evidence="5">Protein-tyrosine sulfotransferase</fullName>
    </recommendedName>
</protein>
<evidence type="ECO:0000256" key="1">
    <source>
        <dbReference type="SAM" id="MobiDB-lite"/>
    </source>
</evidence>
<dbReference type="EMBL" id="CAKKNE010000002">
    <property type="protein sequence ID" value="CAH0368354.1"/>
    <property type="molecule type" value="Genomic_DNA"/>
</dbReference>
<keyword evidence="4" id="KW-1185">Reference proteome</keyword>
<evidence type="ECO:0000313" key="3">
    <source>
        <dbReference type="EMBL" id="CAH0368354.1"/>
    </source>
</evidence>
<keyword evidence="2" id="KW-0732">Signal</keyword>
<organism evidence="3 4">
    <name type="scientific">Pelagomonas calceolata</name>
    <dbReference type="NCBI Taxonomy" id="35677"/>
    <lineage>
        <taxon>Eukaryota</taxon>
        <taxon>Sar</taxon>
        <taxon>Stramenopiles</taxon>
        <taxon>Ochrophyta</taxon>
        <taxon>Pelagophyceae</taxon>
        <taxon>Pelagomonadales</taxon>
        <taxon>Pelagomonadaceae</taxon>
        <taxon>Pelagomonas</taxon>
    </lineage>
</organism>
<dbReference type="AlphaFoldDB" id="A0A8J2SI36"/>
<evidence type="ECO:0000256" key="2">
    <source>
        <dbReference type="SAM" id="SignalP"/>
    </source>
</evidence>
<dbReference type="Proteomes" id="UP000789595">
    <property type="component" value="Unassembled WGS sequence"/>
</dbReference>
<evidence type="ECO:0000313" key="4">
    <source>
        <dbReference type="Proteomes" id="UP000789595"/>
    </source>
</evidence>
<accession>A0A8J2SI36</accession>
<feature type="signal peptide" evidence="2">
    <location>
        <begin position="1"/>
        <end position="19"/>
    </location>
</feature>